<feature type="transmembrane region" description="Helical" evidence="2">
    <location>
        <begin position="179"/>
        <end position="201"/>
    </location>
</feature>
<keyword evidence="2" id="KW-0472">Membrane</keyword>
<evidence type="ECO:0000256" key="1">
    <source>
        <dbReference type="SAM" id="MobiDB-lite"/>
    </source>
</evidence>
<feature type="signal peptide" evidence="3">
    <location>
        <begin position="1"/>
        <end position="34"/>
    </location>
</feature>
<feature type="region of interest" description="Disordered" evidence="1">
    <location>
        <begin position="148"/>
        <end position="168"/>
    </location>
</feature>
<feature type="region of interest" description="Disordered" evidence="1">
    <location>
        <begin position="315"/>
        <end position="353"/>
    </location>
</feature>
<feature type="chain" id="PRO_5040202373" evidence="3">
    <location>
        <begin position="35"/>
        <end position="397"/>
    </location>
</feature>
<proteinExistence type="predicted"/>
<evidence type="ECO:0000256" key="2">
    <source>
        <dbReference type="SAM" id="Phobius"/>
    </source>
</evidence>
<reference evidence="4" key="1">
    <citation type="journal article" date="2020" name="Fungal Divers.">
        <title>Resolving the Mortierellaceae phylogeny through synthesis of multi-gene phylogenetics and phylogenomics.</title>
        <authorList>
            <person name="Vandepol N."/>
            <person name="Liber J."/>
            <person name="Desiro A."/>
            <person name="Na H."/>
            <person name="Kennedy M."/>
            <person name="Barry K."/>
            <person name="Grigoriev I.V."/>
            <person name="Miller A.N."/>
            <person name="O'Donnell K."/>
            <person name="Stajich J.E."/>
            <person name="Bonito G."/>
        </authorList>
    </citation>
    <scope>NUCLEOTIDE SEQUENCE</scope>
    <source>
        <strain evidence="4">NRRL 2591</strain>
    </source>
</reference>
<evidence type="ECO:0000313" key="4">
    <source>
        <dbReference type="EMBL" id="KAF9538717.1"/>
    </source>
</evidence>
<feature type="compositionally biased region" description="Polar residues" evidence="1">
    <location>
        <begin position="320"/>
        <end position="332"/>
    </location>
</feature>
<comment type="caution">
    <text evidence="4">The sequence shown here is derived from an EMBL/GenBank/DDBJ whole genome shotgun (WGS) entry which is preliminary data.</text>
</comment>
<keyword evidence="2" id="KW-0812">Transmembrane</keyword>
<accession>A0A9P6EZZ8</accession>
<keyword evidence="2" id="KW-1133">Transmembrane helix</keyword>
<keyword evidence="5" id="KW-1185">Reference proteome</keyword>
<dbReference type="Proteomes" id="UP000723463">
    <property type="component" value="Unassembled WGS sequence"/>
</dbReference>
<evidence type="ECO:0000256" key="3">
    <source>
        <dbReference type="SAM" id="SignalP"/>
    </source>
</evidence>
<keyword evidence="3" id="KW-0732">Signal</keyword>
<organism evidence="4 5">
    <name type="scientific">Mortierella hygrophila</name>
    <dbReference type="NCBI Taxonomy" id="979708"/>
    <lineage>
        <taxon>Eukaryota</taxon>
        <taxon>Fungi</taxon>
        <taxon>Fungi incertae sedis</taxon>
        <taxon>Mucoromycota</taxon>
        <taxon>Mortierellomycotina</taxon>
        <taxon>Mortierellomycetes</taxon>
        <taxon>Mortierellales</taxon>
        <taxon>Mortierellaceae</taxon>
        <taxon>Mortierella</taxon>
    </lineage>
</organism>
<gene>
    <name evidence="4" type="ORF">EC957_006258</name>
</gene>
<evidence type="ECO:0000313" key="5">
    <source>
        <dbReference type="Proteomes" id="UP000723463"/>
    </source>
</evidence>
<feature type="region of interest" description="Disordered" evidence="1">
    <location>
        <begin position="222"/>
        <end position="241"/>
    </location>
</feature>
<dbReference type="AlphaFoldDB" id="A0A9P6EZZ8"/>
<sequence length="397" mass="41776">MRSRTFPSSTSAAAALLLLSTTALLSTTPSLVAADLACTQLGADTFHVGSTLKFTWSDTQTVEIDTFNLNLYCAENETFLQTITTLNSSSPATYPWIVNSSISAFSSSCQYNQFHGAFDWTSSDSDTGAVTKNSARCKVMLMIADTASAPGSSTGSDGGTFDDEPSPSSIVVSDKTKTIVIGVGCAVGALVLAGVVGFYVIRYSNRRAVEEQMSKKLREPIHSGPLFAPMDRNNGGNGSAGGKRYNELSSVTTESETMGHSPATTARTTEMVQFNGVTPIGTPLMSSNSTALGSRSPTPIAAAHAKAAAAAAAAAGGNGNSPSMLSPRSSITPPALAHHYSSGGERPSSLLTSPFVPADEAQQQHYQNEIQMQQQQHQIQQQLQQQQQQAAYSNGYY</sequence>
<dbReference type="EMBL" id="JAAAXW010000288">
    <property type="protein sequence ID" value="KAF9538717.1"/>
    <property type="molecule type" value="Genomic_DNA"/>
</dbReference>
<name>A0A9P6EZZ8_9FUNG</name>
<protein>
    <submittedName>
        <fullName evidence="4">Uncharacterized protein</fullName>
    </submittedName>
</protein>